<dbReference type="GO" id="GO:0006751">
    <property type="term" value="P:glutathione catabolic process"/>
    <property type="evidence" value="ECO:0007669"/>
    <property type="project" value="InterPro"/>
</dbReference>
<name>A0A3B0RRF5_9ZZZZ</name>
<protein>
    <recommendedName>
        <fullName evidence="1">glutathione-specific gamma-glutamylcyclotransferase</fullName>
        <ecNumber evidence="1">4.3.2.7</ecNumber>
    </recommendedName>
</protein>
<dbReference type="EC" id="4.3.2.7" evidence="1"/>
<dbReference type="Pfam" id="PF04752">
    <property type="entry name" value="ChaC"/>
    <property type="match status" value="1"/>
</dbReference>
<gene>
    <name evidence="3" type="ORF">MNBD_ALPHA08-930</name>
</gene>
<organism evidence="3">
    <name type="scientific">hydrothermal vent metagenome</name>
    <dbReference type="NCBI Taxonomy" id="652676"/>
    <lineage>
        <taxon>unclassified sequences</taxon>
        <taxon>metagenomes</taxon>
        <taxon>ecological metagenomes</taxon>
    </lineage>
</organism>
<keyword evidence="2" id="KW-0456">Lyase</keyword>
<accession>A0A3B0RRF5</accession>
<sequence length="181" mass="20349">MRGSENNNHWIFGYGSLMWRPGFEFVDRQIAELDGFHRSLCVYSHVHRGTKEQPGLVFGLDHGGSCTGIAYSVAPENWQSTFKYLQEREQVTSVYLDSFQEITLASNSTNVTALTFLVDRDHQQYAGKLSIDKQLQFIRQGIGQSGNCHDYVMSSAEHLQELGIEDENVQALAKVLSQVGS</sequence>
<dbReference type="Gene3D" id="3.10.490.10">
    <property type="entry name" value="Gamma-glutamyl cyclotransferase-like"/>
    <property type="match status" value="1"/>
</dbReference>
<dbReference type="AlphaFoldDB" id="A0A3B0RRF5"/>
<dbReference type="InterPro" id="IPR013024">
    <property type="entry name" value="GGCT-like"/>
</dbReference>
<dbReference type="EMBL" id="UOEC01000117">
    <property type="protein sequence ID" value="VAV94469.1"/>
    <property type="molecule type" value="Genomic_DNA"/>
</dbReference>
<dbReference type="GO" id="GO:0061928">
    <property type="term" value="F:glutathione specific gamma-glutamylcyclotransferase activity"/>
    <property type="evidence" value="ECO:0007669"/>
    <property type="project" value="UniProtKB-EC"/>
</dbReference>
<dbReference type="GO" id="GO:0005737">
    <property type="term" value="C:cytoplasm"/>
    <property type="evidence" value="ECO:0007669"/>
    <property type="project" value="TreeGrafter"/>
</dbReference>
<dbReference type="PANTHER" id="PTHR12192">
    <property type="entry name" value="CATION TRANSPORT PROTEIN CHAC-RELATED"/>
    <property type="match status" value="1"/>
</dbReference>
<dbReference type="SUPFAM" id="SSF110857">
    <property type="entry name" value="Gamma-glutamyl cyclotransferase-like"/>
    <property type="match status" value="1"/>
</dbReference>
<dbReference type="InterPro" id="IPR006840">
    <property type="entry name" value="ChaC"/>
</dbReference>
<evidence type="ECO:0000256" key="2">
    <source>
        <dbReference type="ARBA" id="ARBA00023239"/>
    </source>
</evidence>
<dbReference type="PANTHER" id="PTHR12192:SF2">
    <property type="entry name" value="GLUTATHIONE-SPECIFIC GAMMA-GLUTAMYLCYCLOTRANSFERASE 2"/>
    <property type="match status" value="1"/>
</dbReference>
<reference evidence="3" key="1">
    <citation type="submission" date="2018-06" db="EMBL/GenBank/DDBJ databases">
        <authorList>
            <person name="Zhirakovskaya E."/>
        </authorList>
    </citation>
    <scope>NUCLEOTIDE SEQUENCE</scope>
</reference>
<dbReference type="CDD" id="cd06661">
    <property type="entry name" value="GGCT_like"/>
    <property type="match status" value="1"/>
</dbReference>
<proteinExistence type="predicted"/>
<evidence type="ECO:0000256" key="1">
    <source>
        <dbReference type="ARBA" id="ARBA00012344"/>
    </source>
</evidence>
<dbReference type="InterPro" id="IPR036568">
    <property type="entry name" value="GGCT-like_sf"/>
</dbReference>
<evidence type="ECO:0000313" key="3">
    <source>
        <dbReference type="EMBL" id="VAV94469.1"/>
    </source>
</evidence>